<accession>A0ABR7CH89</accession>
<organism evidence="2 3">
    <name type="scientific">Bacteroides difficilis</name>
    <dbReference type="NCBI Taxonomy" id="2763021"/>
    <lineage>
        <taxon>Bacteria</taxon>
        <taxon>Pseudomonadati</taxon>
        <taxon>Bacteroidota</taxon>
        <taxon>Bacteroidia</taxon>
        <taxon>Bacteroidales</taxon>
        <taxon>Bacteroidaceae</taxon>
        <taxon>Bacteroides</taxon>
    </lineage>
</organism>
<sequence length="406" mass="46557">MRYNYYYLCLHVLFLLGLVTSCSNDIDYTYKGSNYIQISTADDPAIAENDDRPVTVDVLLATAVETDATIHFELSGNEDGVLNMENDGNVLIKAGEKKASFKVASNHKSLLNTQKVLTLKVKDFTDSRMRVWNELKLIAKPSPTLPELTEEQIELIEGYREKYGVNLNRFIGEVKCHVTVIYPADDIGTFYDEETRSFEGKSVITLSDNATAERPILKMIDNPLGLTSFLWEILKKETIEDDEVWMEQPYNQAMVKAINFREDEEEFKVLLDNIELEPEAQSISFVTTVQDVYGYDLENVPFEYSFTAWDRWKTMGEQGKTVSVLEGDNWVEYSVAELITEYATTLDPIAYLLYSSIDEDGWGNEPSDFIEPKGFFNEDTFTFQFSWDHYNSGGYTQIYVTYTLNK</sequence>
<proteinExistence type="predicted"/>
<comment type="caution">
    <text evidence="2">The sequence shown here is derived from an EMBL/GenBank/DDBJ whole genome shotgun (WGS) entry which is preliminary data.</text>
</comment>
<dbReference type="Proteomes" id="UP000600600">
    <property type="component" value="Unassembled WGS sequence"/>
</dbReference>
<dbReference type="Pfam" id="PF16283">
    <property type="entry name" value="DUF4929"/>
    <property type="match status" value="1"/>
</dbReference>
<evidence type="ECO:0000313" key="2">
    <source>
        <dbReference type="EMBL" id="MBC5607160.1"/>
    </source>
</evidence>
<keyword evidence="1" id="KW-0732">Signal</keyword>
<name>A0ABR7CH89_9BACE</name>
<feature type="chain" id="PRO_5047169835" evidence="1">
    <location>
        <begin position="26"/>
        <end position="406"/>
    </location>
</feature>
<protein>
    <submittedName>
        <fullName evidence="2">DUF4929 domain-containing protein</fullName>
    </submittedName>
</protein>
<dbReference type="RefSeq" id="WP_186968519.1">
    <property type="nucleotide sequence ID" value="NZ_JACOOE010000016.1"/>
</dbReference>
<keyword evidence="3" id="KW-1185">Reference proteome</keyword>
<gene>
    <name evidence="2" type="ORF">H8S67_21225</name>
</gene>
<evidence type="ECO:0000313" key="3">
    <source>
        <dbReference type="Proteomes" id="UP000600600"/>
    </source>
</evidence>
<dbReference type="PROSITE" id="PS51257">
    <property type="entry name" value="PROKAR_LIPOPROTEIN"/>
    <property type="match status" value="1"/>
</dbReference>
<feature type="signal peptide" evidence="1">
    <location>
        <begin position="1"/>
        <end position="25"/>
    </location>
</feature>
<reference evidence="2 3" key="1">
    <citation type="submission" date="2020-08" db="EMBL/GenBank/DDBJ databases">
        <title>Genome public.</title>
        <authorList>
            <person name="Liu C."/>
            <person name="Sun Q."/>
        </authorList>
    </citation>
    <scope>NUCLEOTIDE SEQUENCE [LARGE SCALE GENOMIC DNA]</scope>
    <source>
        <strain evidence="2 3">M27</strain>
    </source>
</reference>
<dbReference type="EMBL" id="JACOOE010000016">
    <property type="protein sequence ID" value="MBC5607160.1"/>
    <property type="molecule type" value="Genomic_DNA"/>
</dbReference>
<dbReference type="InterPro" id="IPR032562">
    <property type="entry name" value="DUF4929"/>
</dbReference>
<evidence type="ECO:0000256" key="1">
    <source>
        <dbReference type="SAM" id="SignalP"/>
    </source>
</evidence>